<dbReference type="Proteomes" id="UP000184516">
    <property type="component" value="Unassembled WGS sequence"/>
</dbReference>
<name>A0A1M5F1Q7_9FLAO</name>
<dbReference type="AlphaFoldDB" id="A0A1M5F1Q7"/>
<proteinExistence type="predicted"/>
<dbReference type="EMBL" id="FQWB01000001">
    <property type="protein sequence ID" value="SHF85464.1"/>
    <property type="molecule type" value="Genomic_DNA"/>
</dbReference>
<dbReference type="OrthoDB" id="1120557at2"/>
<gene>
    <name evidence="1" type="ORF">SAMN05443549_101584</name>
</gene>
<evidence type="ECO:0000313" key="2">
    <source>
        <dbReference type="Proteomes" id="UP000184516"/>
    </source>
</evidence>
<protein>
    <submittedName>
        <fullName evidence="1">Uncharacterized protein</fullName>
    </submittedName>
</protein>
<reference evidence="2" key="1">
    <citation type="submission" date="2016-11" db="EMBL/GenBank/DDBJ databases">
        <authorList>
            <person name="Varghese N."/>
            <person name="Submissions S."/>
        </authorList>
    </citation>
    <scope>NUCLEOTIDE SEQUENCE [LARGE SCALE GENOMIC DNA]</scope>
    <source>
        <strain evidence="2">DSM 19978</strain>
    </source>
</reference>
<sequence>MLDSKSSRRNFFKFLGLTAGTTLISQASFGAHLDETEIKKLNPEQKEFILLHEKWMDEFIEVIKVQKTDPENQENNKKMIAITEMADEFKPQLSEFMKDGTFALIYKMSLERMSKEI</sequence>
<keyword evidence="2" id="KW-1185">Reference proteome</keyword>
<organism evidence="1 2">
    <name type="scientific">Flavobacterium fluvii</name>
    <dbReference type="NCBI Taxonomy" id="468056"/>
    <lineage>
        <taxon>Bacteria</taxon>
        <taxon>Pseudomonadati</taxon>
        <taxon>Bacteroidota</taxon>
        <taxon>Flavobacteriia</taxon>
        <taxon>Flavobacteriales</taxon>
        <taxon>Flavobacteriaceae</taxon>
        <taxon>Flavobacterium</taxon>
    </lineage>
</organism>
<accession>A0A1M5F1Q7</accession>
<evidence type="ECO:0000313" key="1">
    <source>
        <dbReference type="EMBL" id="SHF85464.1"/>
    </source>
</evidence>
<dbReference type="RefSeq" id="WP_073367778.1">
    <property type="nucleotide sequence ID" value="NZ_FQWB01000001.1"/>
</dbReference>